<protein>
    <submittedName>
        <fullName evidence="2">Uncharacterized protein</fullName>
    </submittedName>
</protein>
<evidence type="ECO:0000256" key="1">
    <source>
        <dbReference type="SAM" id="MobiDB-lite"/>
    </source>
</evidence>
<reference evidence="2" key="1">
    <citation type="submission" date="2020-02" db="EMBL/GenBank/DDBJ databases">
        <authorList>
            <person name="Meier V. D."/>
        </authorList>
    </citation>
    <scope>NUCLEOTIDE SEQUENCE</scope>
    <source>
        <strain evidence="2">AVDCRST_MAG66</strain>
    </source>
</reference>
<feature type="region of interest" description="Disordered" evidence="1">
    <location>
        <begin position="63"/>
        <end position="122"/>
    </location>
</feature>
<evidence type="ECO:0000313" key="2">
    <source>
        <dbReference type="EMBL" id="CAA9377322.1"/>
    </source>
</evidence>
<organism evidence="2">
    <name type="scientific">uncultured Pseudonocardia sp</name>
    <dbReference type="NCBI Taxonomy" id="211455"/>
    <lineage>
        <taxon>Bacteria</taxon>
        <taxon>Bacillati</taxon>
        <taxon>Actinomycetota</taxon>
        <taxon>Actinomycetes</taxon>
        <taxon>Pseudonocardiales</taxon>
        <taxon>Pseudonocardiaceae</taxon>
        <taxon>Pseudonocardia</taxon>
        <taxon>environmental samples</taxon>
    </lineage>
</organism>
<proteinExistence type="predicted"/>
<dbReference type="EMBL" id="CADCUS010000006">
    <property type="protein sequence ID" value="CAA9377322.1"/>
    <property type="molecule type" value="Genomic_DNA"/>
</dbReference>
<dbReference type="AlphaFoldDB" id="A0A6J4N4G7"/>
<sequence>MLVWMTLAAGIVACLLGSLAAVRVDRRWRRRHLQCSRCRSTWYGAQKFCDGCGAQGEVYDWRAGPPGAPTDDLDTGPVPVGPDPGTTAVPRQRPAVDYTDRVWSAPAPRPVPGWSDEVAGRR</sequence>
<feature type="compositionally biased region" description="Low complexity" evidence="1">
    <location>
        <begin position="75"/>
        <end position="90"/>
    </location>
</feature>
<accession>A0A6J4N4G7</accession>
<gene>
    <name evidence="2" type="ORF">AVDCRST_MAG66-73</name>
</gene>
<name>A0A6J4N4G7_9PSEU</name>